<dbReference type="GeneID" id="12449052"/>
<feature type="transmembrane region" description="Helical" evidence="1">
    <location>
        <begin position="150"/>
        <end position="174"/>
    </location>
</feature>
<gene>
    <name evidence="2" type="ordered locus">Hqrw_4143</name>
</gene>
<sequence length="511" mass="53019">MPAIRALRTGLRLLTARSSAILPVYLLATGLYGVARAPIIIAGLLTVWIIDQNGQLGTLIDTINQAREGSATGSDPAVVTQAMNETLGSIITPAIILVIAVSVILAIAIIVVSSALNGAMTVGAIIGVLNDVNGIESGLKSAKQHWRAMLIVRLVFAVSVISALGLLAVIRIGFGFGIAGDGTTAGVISTLISVLFGLVGIVGVVVIWVLFAFAEQAVVIDNQSGTEAVAQSARLPMHRPRLLIEYLMITVGAIMFSIIAGRIAMFGGVSRLITIIALIIIPAVIDGFKTSAYANQTFTDKSTSSLQQGGIWKRGAINRSIRAVVRFMREHPIANLGSVGCLIIGGIIGWQKTMNISTPVSVDNIGASFGMFPFGVFINLAVNNWLVAAGLAYGGIVVGVPAIVGLVFNGIIIGAVGGAVPQEVFIASVAPHGIIEIPAIIVGGGTGLWLGSVLIRAVRGDVTTESGADAIYQAYQILLGLIPFFILAAFIEAFLTASIAGLLLEMVAMIL</sequence>
<feature type="transmembrane region" description="Helical" evidence="1">
    <location>
        <begin position="242"/>
        <end position="263"/>
    </location>
</feature>
<organism evidence="2 3">
    <name type="scientific">Haloquadratum walsbyi (strain DSM 16854 / JCM 12705 / C23)</name>
    <dbReference type="NCBI Taxonomy" id="768065"/>
    <lineage>
        <taxon>Archaea</taxon>
        <taxon>Methanobacteriati</taxon>
        <taxon>Methanobacteriota</taxon>
        <taxon>Stenosarchaea group</taxon>
        <taxon>Halobacteria</taxon>
        <taxon>Halobacteriales</taxon>
        <taxon>Haloferacaceae</taxon>
        <taxon>Haloquadratum</taxon>
    </lineage>
</organism>
<feature type="transmembrane region" description="Helical" evidence="1">
    <location>
        <begin position="393"/>
        <end position="417"/>
    </location>
</feature>
<protein>
    <submittedName>
        <fullName evidence="2">DUF95 family protein</fullName>
    </submittedName>
</protein>
<dbReference type="Pfam" id="PF01944">
    <property type="entry name" value="SpoIIM"/>
    <property type="match status" value="1"/>
</dbReference>
<dbReference type="InterPro" id="IPR002798">
    <property type="entry name" value="SpoIIM-like"/>
</dbReference>
<dbReference type="RefSeq" id="WP_014557133.1">
    <property type="nucleotide sequence ID" value="NC_017459.1"/>
</dbReference>
<keyword evidence="1" id="KW-0472">Membrane</keyword>
<feature type="transmembrane region" description="Helical" evidence="1">
    <location>
        <begin position="186"/>
        <end position="214"/>
    </location>
</feature>
<dbReference type="PANTHER" id="PTHR35337">
    <property type="entry name" value="SLR1478 PROTEIN"/>
    <property type="match status" value="1"/>
</dbReference>
<feature type="transmembrane region" description="Helical" evidence="1">
    <location>
        <begin position="21"/>
        <end position="50"/>
    </location>
</feature>
<dbReference type="KEGG" id="hwc:Hqrw_4143"/>
<dbReference type="HOGENOM" id="CLU_044678_0_0_2"/>
<name>G0LFV3_HALWC</name>
<evidence type="ECO:0000313" key="3">
    <source>
        <dbReference type="Proteomes" id="UP000007954"/>
    </source>
</evidence>
<dbReference type="EMBL" id="FR746099">
    <property type="protein sequence ID" value="CCC41866.1"/>
    <property type="molecule type" value="Genomic_DNA"/>
</dbReference>
<feature type="transmembrane region" description="Helical" evidence="1">
    <location>
        <begin position="365"/>
        <end position="386"/>
    </location>
</feature>
<evidence type="ECO:0000313" key="2">
    <source>
        <dbReference type="EMBL" id="CCC41866.1"/>
    </source>
</evidence>
<feature type="transmembrane region" description="Helical" evidence="1">
    <location>
        <begin position="478"/>
        <end position="504"/>
    </location>
</feature>
<proteinExistence type="predicted"/>
<feature type="transmembrane region" description="Helical" evidence="1">
    <location>
        <begin position="332"/>
        <end position="350"/>
    </location>
</feature>
<evidence type="ECO:0000256" key="1">
    <source>
        <dbReference type="SAM" id="Phobius"/>
    </source>
</evidence>
<dbReference type="OrthoDB" id="86288at2157"/>
<dbReference type="Proteomes" id="UP000007954">
    <property type="component" value="Chromosome"/>
</dbReference>
<feature type="transmembrane region" description="Helical" evidence="1">
    <location>
        <begin position="437"/>
        <end position="458"/>
    </location>
</feature>
<dbReference type="AlphaFoldDB" id="G0LFV3"/>
<keyword evidence="1" id="KW-1133">Transmembrane helix</keyword>
<feature type="transmembrane region" description="Helical" evidence="1">
    <location>
        <begin position="269"/>
        <end position="288"/>
    </location>
</feature>
<reference evidence="2 3" key="1">
    <citation type="journal article" date="2011" name="PLoS ONE">
        <title>Haloquadratum walsbyi: limited diversity in a global pond.</title>
        <authorList>
            <person name="Dyall-Smith M."/>
            <person name="Pfeiffer F."/>
            <person name="Klee K."/>
            <person name="Palm P."/>
            <person name="Gross K."/>
            <person name="Schuster S.C."/>
            <person name="Rampp M."/>
            <person name="Oesterhelt D."/>
        </authorList>
    </citation>
    <scope>NUCLEOTIDE SEQUENCE [LARGE SCALE GENOMIC DNA]</scope>
    <source>
        <strain evidence="3">DSM 16854 / JCM 12705 / C23</strain>
    </source>
</reference>
<keyword evidence="1" id="KW-0812">Transmembrane</keyword>
<feature type="transmembrane region" description="Helical" evidence="1">
    <location>
        <begin position="90"/>
        <end position="112"/>
    </location>
</feature>
<dbReference type="PANTHER" id="PTHR35337:SF1">
    <property type="entry name" value="SLR1478 PROTEIN"/>
    <property type="match status" value="1"/>
</dbReference>
<accession>G0LFV3</accession>